<dbReference type="GO" id="GO:0051011">
    <property type="term" value="F:microtubule minus-end binding"/>
    <property type="evidence" value="ECO:0007669"/>
    <property type="project" value="TreeGrafter"/>
</dbReference>
<evidence type="ECO:0000259" key="8">
    <source>
        <dbReference type="Pfam" id="PF17681"/>
    </source>
</evidence>
<dbReference type="EMBL" id="JAIWYP010000012">
    <property type="protein sequence ID" value="KAH3725039.1"/>
    <property type="molecule type" value="Genomic_DNA"/>
</dbReference>
<dbReference type="InterPro" id="IPR041470">
    <property type="entry name" value="GCP_N"/>
</dbReference>
<dbReference type="GO" id="GO:0043015">
    <property type="term" value="F:gamma-tubulin binding"/>
    <property type="evidence" value="ECO:0007669"/>
    <property type="project" value="InterPro"/>
</dbReference>
<dbReference type="GO" id="GO:0031122">
    <property type="term" value="P:cytoplasmic microtubule organization"/>
    <property type="evidence" value="ECO:0007669"/>
    <property type="project" value="TreeGrafter"/>
</dbReference>
<dbReference type="InterPro" id="IPR040457">
    <property type="entry name" value="GCP_C"/>
</dbReference>
<protein>
    <recommendedName>
        <fullName evidence="5">Gamma-tubulin complex component</fullName>
    </recommendedName>
</protein>
<dbReference type="AlphaFoldDB" id="A0A9D4CI30"/>
<evidence type="ECO:0000256" key="1">
    <source>
        <dbReference type="ARBA" id="ARBA00010337"/>
    </source>
</evidence>
<keyword evidence="10" id="KW-1185">Reference proteome</keyword>
<evidence type="ECO:0000256" key="6">
    <source>
        <dbReference type="SAM" id="MobiDB-lite"/>
    </source>
</evidence>
<dbReference type="InterPro" id="IPR059169">
    <property type="entry name" value="GCP5_N_ext"/>
</dbReference>
<feature type="domain" description="Gamma tubulin complex component C-terminal" evidence="7">
    <location>
        <begin position="713"/>
        <end position="1008"/>
    </location>
</feature>
<sequence>MARFLEKDIVKDVRRLIECVTGFQEYEDNFSICQQFVLSNFKFHRFLDVDSHKVTRQLVGLCEKLKIHSEGVKAEKLQELAKSFLDITGFEGRDEGKTDTQYSILLVLLLISESPEYGQYVPTPRQLKTEEKDDFDWGAYLKEGIELYQPSDGELSDWSDSEEDSDVPVAPVTQGQGDLSQQTHSYSQGDLVPCNIPTVHVGGMPEWEESEGMSDSDWLSRNLVAQYWKGEELEVQMGRYKACQLNNDWEEYKARVDPLHCRQNHRMVTENILLREVVWMLQGICNLHLLDFNGHFFSPNPEIVVPTLSAEVLQEHLSQFTKYGSYIQILQNFVEESFHGKQGETCQTYQSFTTSVAAFLQQMKSQMVAIEHRLIKQEEIMTLTSVWLEVEPLMQKVAVLCMVYMRGVHQGRALRLTSQRATLLLTTLYDTLLGVDTLFDMTVVEGDTGTAIGHSYDSLEMVKLLLPIWVQTCHPYINIIDTWISHGNLSDPCAEFIIQRNNEIRSLDETYWEKSFMFHTMMADPDNAEDRLVTDYKTADWAPKFLQPVLEKIVLTGKSMEMLEGLGKLAEENLGSSSSDDLQEFKETHLFVKFLSSLQRNLGMKSSPTSEEQTRETTHDEYRVFSPEIERQMEEKGIKDDFLKMHFKNLMNTSSQSHSILEESFLRTMHSLDMDSLRPVELILQESLYPHIHRQYERVCRKLVDTMKQQYHLMEYLQSMRRFFLMESGACLSVFYTEIFEKIRRHEHWKDSTTVTWALHEAIDPYFPVEVPRLSVALETSDDPNDLQPINITNCLCLQYEIPSPVDVVINERCQEIYNQIFSFLLQIKRAKYCLDELRFYDVAKASPVISSTDQILKSLNLDTTPRASKIHRMHLLRMRLINFVNNLHNYIMTRILHSIGLDFTRDLAKACDLDQIIEVHAAYIRKIHQRCLLHKKNAFLKEAVLKVLNLALRFQREWDGGIDNISMKQIEGTETEFYRCIHFLRSFLNSVIQRGSFPHLESLAFGLENLIPR</sequence>
<dbReference type="GO" id="GO:0000922">
    <property type="term" value="C:spindle pole"/>
    <property type="evidence" value="ECO:0007669"/>
    <property type="project" value="InterPro"/>
</dbReference>
<dbReference type="GO" id="GO:0007020">
    <property type="term" value="P:microtubule nucleation"/>
    <property type="evidence" value="ECO:0007669"/>
    <property type="project" value="InterPro"/>
</dbReference>
<name>A0A9D4CI30_DREPO</name>
<organism evidence="9 10">
    <name type="scientific">Dreissena polymorpha</name>
    <name type="common">Zebra mussel</name>
    <name type="synonym">Mytilus polymorpha</name>
    <dbReference type="NCBI Taxonomy" id="45954"/>
    <lineage>
        <taxon>Eukaryota</taxon>
        <taxon>Metazoa</taxon>
        <taxon>Spiralia</taxon>
        <taxon>Lophotrochozoa</taxon>
        <taxon>Mollusca</taxon>
        <taxon>Bivalvia</taxon>
        <taxon>Autobranchia</taxon>
        <taxon>Heteroconchia</taxon>
        <taxon>Euheterodonta</taxon>
        <taxon>Imparidentia</taxon>
        <taxon>Neoheterodontei</taxon>
        <taxon>Myida</taxon>
        <taxon>Dreissenoidea</taxon>
        <taxon>Dreissenidae</taxon>
        <taxon>Dreissena</taxon>
    </lineage>
</organism>
<evidence type="ECO:0000259" key="7">
    <source>
        <dbReference type="Pfam" id="PF04130"/>
    </source>
</evidence>
<feature type="domain" description="Gamma tubulin complex component protein N-terminal" evidence="8">
    <location>
        <begin position="274"/>
        <end position="708"/>
    </location>
</feature>
<proteinExistence type="inferred from homology"/>
<keyword evidence="3 5" id="KW-0493">Microtubule</keyword>
<feature type="compositionally biased region" description="Polar residues" evidence="6">
    <location>
        <begin position="173"/>
        <end position="186"/>
    </location>
</feature>
<dbReference type="PANTHER" id="PTHR19302">
    <property type="entry name" value="GAMMA TUBULIN COMPLEX PROTEIN"/>
    <property type="match status" value="1"/>
</dbReference>
<dbReference type="CDD" id="cd22572">
    <property type="entry name" value="GCP5_NTD"/>
    <property type="match status" value="1"/>
</dbReference>
<feature type="compositionally biased region" description="Acidic residues" evidence="6">
    <location>
        <begin position="154"/>
        <end position="166"/>
    </location>
</feature>
<dbReference type="GO" id="GO:0051321">
    <property type="term" value="P:meiotic cell cycle"/>
    <property type="evidence" value="ECO:0007669"/>
    <property type="project" value="TreeGrafter"/>
</dbReference>
<reference evidence="9" key="2">
    <citation type="submission" date="2020-11" db="EMBL/GenBank/DDBJ databases">
        <authorList>
            <person name="McCartney M.A."/>
            <person name="Auch B."/>
            <person name="Kono T."/>
            <person name="Mallez S."/>
            <person name="Becker A."/>
            <person name="Gohl D.M."/>
            <person name="Silverstein K.A.T."/>
            <person name="Koren S."/>
            <person name="Bechman K.B."/>
            <person name="Herman A."/>
            <person name="Abrahante J.E."/>
            <person name="Garbe J."/>
        </authorList>
    </citation>
    <scope>NUCLEOTIDE SEQUENCE</scope>
    <source>
        <strain evidence="9">Duluth1</strain>
        <tissue evidence="9">Whole animal</tissue>
    </source>
</reference>
<dbReference type="Pfam" id="PF04130">
    <property type="entry name" value="GCP_C_terminal"/>
    <property type="match status" value="1"/>
</dbReference>
<gene>
    <name evidence="9" type="ORF">DPMN_050868</name>
</gene>
<dbReference type="GO" id="GO:0000930">
    <property type="term" value="C:gamma-tubulin complex"/>
    <property type="evidence" value="ECO:0007669"/>
    <property type="project" value="TreeGrafter"/>
</dbReference>
<dbReference type="Proteomes" id="UP000828390">
    <property type="component" value="Unassembled WGS sequence"/>
</dbReference>
<dbReference type="Pfam" id="PF17681">
    <property type="entry name" value="GCP_N_terminal"/>
    <property type="match status" value="1"/>
</dbReference>
<evidence type="ECO:0000256" key="2">
    <source>
        <dbReference type="ARBA" id="ARBA00022490"/>
    </source>
</evidence>
<dbReference type="PANTHER" id="PTHR19302:SF33">
    <property type="entry name" value="GAMMA-TUBULIN COMPLEX COMPONENT 5"/>
    <property type="match status" value="1"/>
</dbReference>
<dbReference type="GO" id="GO:0005874">
    <property type="term" value="C:microtubule"/>
    <property type="evidence" value="ECO:0007669"/>
    <property type="project" value="UniProtKB-KW"/>
</dbReference>
<comment type="caution">
    <text evidence="9">The sequence shown here is derived from an EMBL/GenBank/DDBJ whole genome shotgun (WGS) entry which is preliminary data.</text>
</comment>
<evidence type="ECO:0000256" key="3">
    <source>
        <dbReference type="ARBA" id="ARBA00022701"/>
    </source>
</evidence>
<evidence type="ECO:0000256" key="5">
    <source>
        <dbReference type="RuleBase" id="RU363050"/>
    </source>
</evidence>
<evidence type="ECO:0000313" key="9">
    <source>
        <dbReference type="EMBL" id="KAH3725039.1"/>
    </source>
</evidence>
<dbReference type="OrthoDB" id="66546at2759"/>
<comment type="similarity">
    <text evidence="1 5">Belongs to the TUBGCP family.</text>
</comment>
<dbReference type="GO" id="GO:0051225">
    <property type="term" value="P:spindle assembly"/>
    <property type="evidence" value="ECO:0007669"/>
    <property type="project" value="TreeGrafter"/>
</dbReference>
<evidence type="ECO:0000313" key="10">
    <source>
        <dbReference type="Proteomes" id="UP000828390"/>
    </source>
</evidence>
<keyword evidence="2 5" id="KW-0963">Cytoplasm</keyword>
<accession>A0A9D4CI30</accession>
<keyword evidence="4 5" id="KW-0206">Cytoskeleton</keyword>
<reference evidence="9" key="1">
    <citation type="journal article" date="2019" name="bioRxiv">
        <title>The Genome of the Zebra Mussel, Dreissena polymorpha: A Resource for Invasive Species Research.</title>
        <authorList>
            <person name="McCartney M.A."/>
            <person name="Auch B."/>
            <person name="Kono T."/>
            <person name="Mallez S."/>
            <person name="Zhang Y."/>
            <person name="Obille A."/>
            <person name="Becker A."/>
            <person name="Abrahante J.E."/>
            <person name="Garbe J."/>
            <person name="Badalamenti J.P."/>
            <person name="Herman A."/>
            <person name="Mangelson H."/>
            <person name="Liachko I."/>
            <person name="Sullivan S."/>
            <person name="Sone E.D."/>
            <person name="Koren S."/>
            <person name="Silverstein K.A.T."/>
            <person name="Beckman K.B."/>
            <person name="Gohl D.M."/>
        </authorList>
    </citation>
    <scope>NUCLEOTIDE SEQUENCE</scope>
    <source>
        <strain evidence="9">Duluth1</strain>
        <tissue evidence="9">Whole animal</tissue>
    </source>
</reference>
<evidence type="ECO:0000256" key="4">
    <source>
        <dbReference type="ARBA" id="ARBA00023212"/>
    </source>
</evidence>
<comment type="subcellular location">
    <subcellularLocation>
        <location evidence="5">Cytoplasm</location>
        <location evidence="5">Cytoskeleton</location>
        <location evidence="5">Microtubule organizing center</location>
    </subcellularLocation>
</comment>
<dbReference type="InterPro" id="IPR007259">
    <property type="entry name" value="GCP"/>
</dbReference>
<dbReference type="GO" id="GO:0000278">
    <property type="term" value="P:mitotic cell cycle"/>
    <property type="evidence" value="ECO:0007669"/>
    <property type="project" value="TreeGrafter"/>
</dbReference>
<dbReference type="InterPro" id="IPR042241">
    <property type="entry name" value="GCP_C_sf"/>
</dbReference>
<dbReference type="Gene3D" id="1.20.120.1900">
    <property type="entry name" value="Gamma-tubulin complex, C-terminal domain"/>
    <property type="match status" value="1"/>
</dbReference>
<feature type="region of interest" description="Disordered" evidence="6">
    <location>
        <begin position="152"/>
        <end position="186"/>
    </location>
</feature>